<protein>
    <recommendedName>
        <fullName evidence="3">Recombinase XerD</fullName>
    </recommendedName>
</protein>
<accession>A0A329MCZ8</accession>
<dbReference type="GO" id="GO:0003677">
    <property type="term" value="F:DNA binding"/>
    <property type="evidence" value="ECO:0007669"/>
    <property type="project" value="InterPro"/>
</dbReference>
<dbReference type="SUPFAM" id="SSF56349">
    <property type="entry name" value="DNA breaking-rejoining enzymes"/>
    <property type="match status" value="1"/>
</dbReference>
<comment type="caution">
    <text evidence="1">The sequence shown here is derived from an EMBL/GenBank/DDBJ whole genome shotgun (WGS) entry which is preliminary data.</text>
</comment>
<dbReference type="OrthoDB" id="3405537at2"/>
<proteinExistence type="predicted"/>
<reference evidence="1 2" key="1">
    <citation type="submission" date="2018-06" db="EMBL/GenBank/DDBJ databases">
        <title>NTM in soil in Japan.</title>
        <authorList>
            <person name="Ohya K."/>
        </authorList>
    </citation>
    <scope>NUCLEOTIDE SEQUENCE [LARGE SCALE GENOMIC DNA]</scope>
    <source>
        <strain evidence="1 2">GF28</strain>
    </source>
</reference>
<dbReference type="RefSeq" id="WP_112631366.1">
    <property type="nucleotide sequence ID" value="NZ_QMEV01000003.1"/>
</dbReference>
<gene>
    <name evidence="1" type="ORF">DQP57_02390</name>
</gene>
<dbReference type="AlphaFoldDB" id="A0A329MCZ8"/>
<dbReference type="Proteomes" id="UP000250915">
    <property type="component" value="Unassembled WGS sequence"/>
</dbReference>
<organism evidence="1 2">
    <name type="scientific">Mycobacterium colombiense</name>
    <dbReference type="NCBI Taxonomy" id="339268"/>
    <lineage>
        <taxon>Bacteria</taxon>
        <taxon>Bacillati</taxon>
        <taxon>Actinomycetota</taxon>
        <taxon>Actinomycetes</taxon>
        <taxon>Mycobacteriales</taxon>
        <taxon>Mycobacteriaceae</taxon>
        <taxon>Mycobacterium</taxon>
        <taxon>Mycobacterium avium complex (MAC)</taxon>
    </lineage>
</organism>
<evidence type="ECO:0008006" key="3">
    <source>
        <dbReference type="Google" id="ProtNLM"/>
    </source>
</evidence>
<name>A0A329MCZ8_9MYCO</name>
<evidence type="ECO:0000313" key="1">
    <source>
        <dbReference type="EMBL" id="RAV16523.1"/>
    </source>
</evidence>
<dbReference type="InterPro" id="IPR011010">
    <property type="entry name" value="DNA_brk_join_enz"/>
</dbReference>
<sequence length="467" mass="51993">MANRLRVYWPGDQLCNSCFYTAMRTHGICPHCGHDGVLPGRLNHADQRPVCLKCAGIPGIHRCRNCGAEGEMYRRRQCARCALREDLTPLIVEGAVDPGAMATIVEILCGVERPESILTWKRSPTVQALLKALASGNIPLTHEGLDAAGGGRHISHLRSLLEHHDLLPRRDEHLARFESWLAAKLDNIASPTVRAPVEQFATWHHLRRLRRNSAPGQANDGPKRAAKQEVTETIKFLTWLEATHHRTAATCRHQDVDEYLASGPTTRHLIRTLFVWAKKSKINTTVVIDHRQAKTTRTLTQEQRLAWLKELLTGEAESLPYRVAGTLLLLYAQPLTRIVALKTTAVVSSPREMRISLGAEPIPVPGPFAGLLSHHLRNRPNLRTGGGMVANPWLFPGYRPGTHLDPQSIMLRLRKLGVNLLGGRNSALQNLVAEIPPPLVAELLGYSYQVTQRHAELAAQPWSRYVT</sequence>
<evidence type="ECO:0000313" key="2">
    <source>
        <dbReference type="Proteomes" id="UP000250915"/>
    </source>
</evidence>
<dbReference type="EMBL" id="QMEV01000003">
    <property type="protein sequence ID" value="RAV16523.1"/>
    <property type="molecule type" value="Genomic_DNA"/>
</dbReference>